<dbReference type="CDD" id="cd03891">
    <property type="entry name" value="M20_DapE_proteobac"/>
    <property type="match status" value="1"/>
</dbReference>
<dbReference type="GO" id="GO:0050897">
    <property type="term" value="F:cobalt ion binding"/>
    <property type="evidence" value="ECO:0007669"/>
    <property type="project" value="UniProtKB-UniRule"/>
</dbReference>
<dbReference type="eggNOG" id="COG0624">
    <property type="taxonomic scope" value="Bacteria"/>
</dbReference>
<evidence type="ECO:0000259" key="16">
    <source>
        <dbReference type="Pfam" id="PF07687"/>
    </source>
</evidence>
<feature type="active site" description="Proton acceptor" evidence="15">
    <location>
        <position position="137"/>
    </location>
</feature>
<comment type="function">
    <text evidence="15">Catalyzes the hydrolysis of N-succinyl-L,L-diaminopimelic acid (SDAP), forming succinate and LL-2,6-diaminopimelate (DAP), an intermediate involved in the bacterial biosynthesis of lysine and meso-diaminopimelic acid, an essential component of bacterial cell walls.</text>
</comment>
<proteinExistence type="inferred from homology"/>
<dbReference type="Proteomes" id="UP000012019">
    <property type="component" value="Unassembled WGS sequence"/>
</dbReference>
<dbReference type="GO" id="GO:0009089">
    <property type="term" value="P:lysine biosynthetic process via diaminopimelate"/>
    <property type="evidence" value="ECO:0007669"/>
    <property type="project" value="UniProtKB-UniRule"/>
</dbReference>
<evidence type="ECO:0000256" key="6">
    <source>
        <dbReference type="ARBA" id="ARBA00022605"/>
    </source>
</evidence>
<protein>
    <recommendedName>
        <fullName evidence="5 15">Succinyl-diaminopimelate desuccinylase</fullName>
        <shortName evidence="15">SDAP desuccinylase</shortName>
        <ecNumber evidence="4 15">3.5.1.18</ecNumber>
    </recommendedName>
    <alternativeName>
        <fullName evidence="13 15">N-succinyl-LL-2,6-diaminoheptanedioate amidohydrolase</fullName>
    </alternativeName>
</protein>
<organism evidence="17 18">
    <name type="scientific">Methylophaga lonarensis MPL</name>
    <dbReference type="NCBI Taxonomy" id="1286106"/>
    <lineage>
        <taxon>Bacteria</taxon>
        <taxon>Pseudomonadati</taxon>
        <taxon>Pseudomonadota</taxon>
        <taxon>Gammaproteobacteria</taxon>
        <taxon>Thiotrichales</taxon>
        <taxon>Piscirickettsiaceae</taxon>
        <taxon>Methylophaga</taxon>
    </lineage>
</organism>
<evidence type="ECO:0000313" key="18">
    <source>
        <dbReference type="Proteomes" id="UP000012019"/>
    </source>
</evidence>
<evidence type="ECO:0000256" key="10">
    <source>
        <dbReference type="ARBA" id="ARBA00022915"/>
    </source>
</evidence>
<comment type="catalytic activity">
    <reaction evidence="14 15">
        <text>N-succinyl-(2S,6S)-2,6-diaminopimelate + H2O = (2S,6S)-2,6-diaminopimelate + succinate</text>
        <dbReference type="Rhea" id="RHEA:22608"/>
        <dbReference type="ChEBI" id="CHEBI:15377"/>
        <dbReference type="ChEBI" id="CHEBI:30031"/>
        <dbReference type="ChEBI" id="CHEBI:57609"/>
        <dbReference type="ChEBI" id="CHEBI:58087"/>
        <dbReference type="EC" id="3.5.1.18"/>
    </reaction>
</comment>
<evidence type="ECO:0000256" key="2">
    <source>
        <dbReference type="ARBA" id="ARBA00006746"/>
    </source>
</evidence>
<dbReference type="EMBL" id="APHR01000023">
    <property type="protein sequence ID" value="EMR13442.1"/>
    <property type="molecule type" value="Genomic_DNA"/>
</dbReference>
<sequence>MDTEISSTVALTQDLIRRDSVTPEDKDCQLMIAGRLAQYGFKAEHLRFADVDNLWLRRGHAGSLFVFAGHTDVVPTGPLDKWQTPPFAAEIHDGMLYGRGAADMKGSIAAMITACERFVAQHPDHQGSIAFLLTSDEEGPAVNGTVKVIETLQQRGEHIDWCVVGEPTSSHQVADVVKNGRRGSLNGYLTVQGKQGHIAYPHLAANPVHLLAPALAELCSEVWDEGNADFPPTSFQVSNFNSGTGATNIIPGTVEMIFNFRFSTEVTDQQLRERVEAILHKHQLQFNIDWVLSGQPFRTATGKLLDAVKAAVLEVTGRKTELSTSGGTSDGRFIAPTGAQVIELGPLNATIHQINECVAIKDLDTLSDIYQQLLVELLVK</sequence>
<keyword evidence="10 15" id="KW-0220">Diaminopimelate biosynthesis</keyword>
<dbReference type="HAMAP" id="MF_01690">
    <property type="entry name" value="DapE"/>
    <property type="match status" value="1"/>
</dbReference>
<evidence type="ECO:0000256" key="8">
    <source>
        <dbReference type="ARBA" id="ARBA00022801"/>
    </source>
</evidence>
<dbReference type="NCBIfam" id="TIGR01246">
    <property type="entry name" value="dapE_proteo"/>
    <property type="match status" value="1"/>
</dbReference>
<comment type="pathway">
    <text evidence="1 15">Amino-acid biosynthesis; L-lysine biosynthesis via DAP pathway; LL-2,6-diaminopimelate from (S)-tetrahydrodipicolinate (succinylase route): step 3/3.</text>
</comment>
<dbReference type="OrthoDB" id="9809784at2"/>
<feature type="binding site" evidence="15">
    <location>
        <position position="103"/>
    </location>
    <ligand>
        <name>Zn(2+)</name>
        <dbReference type="ChEBI" id="CHEBI:29105"/>
        <label>1</label>
    </ligand>
</feature>
<dbReference type="AlphaFoldDB" id="M7P1V2"/>
<evidence type="ECO:0000256" key="15">
    <source>
        <dbReference type="HAMAP-Rule" id="MF_01690"/>
    </source>
</evidence>
<reference evidence="17 18" key="1">
    <citation type="journal article" date="2013" name="Genome Announc.">
        <title>Draft Genome Sequence of Methylophaga lonarensis MPLT, a Haloalkaliphilic (Non-Methane-Utilizing) Methylotroph.</title>
        <authorList>
            <person name="Shetty S.A."/>
            <person name="Marathe N.P."/>
            <person name="Munot H."/>
            <person name="Antony C.P."/>
            <person name="Dhotre D.P."/>
            <person name="Murrell J.C."/>
            <person name="Shouche Y.S."/>
        </authorList>
    </citation>
    <scope>NUCLEOTIDE SEQUENCE [LARGE SCALE GENOMIC DNA]</scope>
    <source>
        <strain evidence="17 18">MPL</strain>
    </source>
</reference>
<dbReference type="RefSeq" id="WP_009726023.1">
    <property type="nucleotide sequence ID" value="NZ_APHR01000023.1"/>
</dbReference>
<dbReference type="GO" id="GO:0008270">
    <property type="term" value="F:zinc ion binding"/>
    <property type="evidence" value="ECO:0007669"/>
    <property type="project" value="UniProtKB-UniRule"/>
</dbReference>
<dbReference type="PROSITE" id="PS00759">
    <property type="entry name" value="ARGE_DAPE_CPG2_2"/>
    <property type="match status" value="1"/>
</dbReference>
<gene>
    <name evidence="15" type="primary">dapE</name>
    <name evidence="17" type="ORF">MPL1_05067</name>
</gene>
<dbReference type="Pfam" id="PF01546">
    <property type="entry name" value="Peptidase_M20"/>
    <property type="match status" value="1"/>
</dbReference>
<evidence type="ECO:0000256" key="4">
    <source>
        <dbReference type="ARBA" id="ARBA00011921"/>
    </source>
</evidence>
<evidence type="ECO:0000256" key="14">
    <source>
        <dbReference type="ARBA" id="ARBA00051301"/>
    </source>
</evidence>
<comment type="cofactor">
    <cofactor evidence="15">
        <name>Zn(2+)</name>
        <dbReference type="ChEBI" id="CHEBI:29105"/>
    </cofactor>
    <cofactor evidence="15">
        <name>Co(2+)</name>
        <dbReference type="ChEBI" id="CHEBI:48828"/>
    </cofactor>
    <text evidence="15">Binds 2 Zn(2+) or Co(2+) ions per subunit.</text>
</comment>
<feature type="binding site" evidence="15">
    <location>
        <position position="166"/>
    </location>
    <ligand>
        <name>Zn(2+)</name>
        <dbReference type="ChEBI" id="CHEBI:29105"/>
        <label>1</label>
    </ligand>
</feature>
<feature type="binding site" evidence="15">
    <location>
        <position position="70"/>
    </location>
    <ligand>
        <name>Zn(2+)</name>
        <dbReference type="ChEBI" id="CHEBI:29105"/>
        <label>1</label>
    </ligand>
</feature>
<evidence type="ECO:0000256" key="11">
    <source>
        <dbReference type="ARBA" id="ARBA00023154"/>
    </source>
</evidence>
<keyword evidence="7 15" id="KW-0479">Metal-binding</keyword>
<dbReference type="InterPro" id="IPR050072">
    <property type="entry name" value="Peptidase_M20A"/>
</dbReference>
<feature type="binding site" evidence="15">
    <location>
        <position position="103"/>
    </location>
    <ligand>
        <name>Zn(2+)</name>
        <dbReference type="ChEBI" id="CHEBI:29105"/>
        <label>2</label>
    </ligand>
</feature>
<accession>M7P1V2</accession>
<evidence type="ECO:0000256" key="1">
    <source>
        <dbReference type="ARBA" id="ARBA00005130"/>
    </source>
</evidence>
<dbReference type="GO" id="GO:0009014">
    <property type="term" value="F:succinyl-diaminopimelate desuccinylase activity"/>
    <property type="evidence" value="ECO:0007669"/>
    <property type="project" value="UniProtKB-UniRule"/>
</dbReference>
<evidence type="ECO:0000256" key="12">
    <source>
        <dbReference type="ARBA" id="ARBA00023285"/>
    </source>
</evidence>
<keyword evidence="18" id="KW-1185">Reference proteome</keyword>
<keyword evidence="8 15" id="KW-0378">Hydrolase</keyword>
<dbReference type="InterPro" id="IPR002933">
    <property type="entry name" value="Peptidase_M20"/>
</dbReference>
<keyword evidence="12 15" id="KW-0170">Cobalt</keyword>
<evidence type="ECO:0000256" key="5">
    <source>
        <dbReference type="ARBA" id="ARBA00022391"/>
    </source>
</evidence>
<dbReference type="STRING" id="1286106.MPL1_05067"/>
<dbReference type="Pfam" id="PF07687">
    <property type="entry name" value="M20_dimer"/>
    <property type="match status" value="1"/>
</dbReference>
<dbReference type="InterPro" id="IPR011650">
    <property type="entry name" value="Peptidase_M20_dimer"/>
</dbReference>
<feature type="active site" evidence="15">
    <location>
        <position position="72"/>
    </location>
</feature>
<evidence type="ECO:0000313" key="17">
    <source>
        <dbReference type="EMBL" id="EMR13442.1"/>
    </source>
</evidence>
<dbReference type="SUPFAM" id="SSF55031">
    <property type="entry name" value="Bacterial exopeptidase dimerisation domain"/>
    <property type="match status" value="1"/>
</dbReference>
<dbReference type="InterPro" id="IPR005941">
    <property type="entry name" value="DapE_proteobac"/>
</dbReference>
<dbReference type="InterPro" id="IPR036264">
    <property type="entry name" value="Bact_exopeptidase_dim_dom"/>
</dbReference>
<dbReference type="EC" id="3.5.1.18" evidence="4 15"/>
<comment type="similarity">
    <text evidence="2 15">Belongs to the peptidase M20A family. DapE subfamily.</text>
</comment>
<evidence type="ECO:0000256" key="9">
    <source>
        <dbReference type="ARBA" id="ARBA00022833"/>
    </source>
</evidence>
<dbReference type="GO" id="GO:0006526">
    <property type="term" value="P:L-arginine biosynthetic process"/>
    <property type="evidence" value="ECO:0007669"/>
    <property type="project" value="TreeGrafter"/>
</dbReference>
<dbReference type="PANTHER" id="PTHR43808">
    <property type="entry name" value="ACETYLORNITHINE DEACETYLASE"/>
    <property type="match status" value="1"/>
</dbReference>
<dbReference type="NCBIfam" id="NF009557">
    <property type="entry name" value="PRK13009.1"/>
    <property type="match status" value="1"/>
</dbReference>
<evidence type="ECO:0000256" key="7">
    <source>
        <dbReference type="ARBA" id="ARBA00022723"/>
    </source>
</evidence>
<dbReference type="Gene3D" id="3.40.630.10">
    <property type="entry name" value="Zn peptidases"/>
    <property type="match status" value="2"/>
</dbReference>
<dbReference type="GO" id="GO:0008777">
    <property type="term" value="F:acetylornithine deacetylase activity"/>
    <property type="evidence" value="ECO:0007669"/>
    <property type="project" value="TreeGrafter"/>
</dbReference>
<dbReference type="FunFam" id="3.40.630.10:FF:000005">
    <property type="entry name" value="Succinyl-diaminopimelate desuccinylase"/>
    <property type="match status" value="1"/>
</dbReference>
<comment type="subunit">
    <text evidence="3 15">Homodimer.</text>
</comment>
<dbReference type="PATRIC" id="fig|1286106.3.peg.1017"/>
<comment type="caution">
    <text evidence="17">The sequence shown here is derived from an EMBL/GenBank/DDBJ whole genome shotgun (WGS) entry which is preliminary data.</text>
</comment>
<feature type="binding site" evidence="15">
    <location>
        <position position="352"/>
    </location>
    <ligand>
        <name>Zn(2+)</name>
        <dbReference type="ChEBI" id="CHEBI:29105"/>
        <label>2</label>
    </ligand>
</feature>
<dbReference type="GO" id="GO:0019877">
    <property type="term" value="P:diaminopimelate biosynthetic process"/>
    <property type="evidence" value="ECO:0007669"/>
    <property type="project" value="UniProtKB-UniRule"/>
</dbReference>
<dbReference type="PANTHER" id="PTHR43808:SF31">
    <property type="entry name" value="N-ACETYL-L-CITRULLINE DEACETYLASE"/>
    <property type="match status" value="1"/>
</dbReference>
<evidence type="ECO:0000256" key="13">
    <source>
        <dbReference type="ARBA" id="ARBA00031891"/>
    </source>
</evidence>
<keyword evidence="6 15" id="KW-0028">Amino-acid biosynthesis</keyword>
<feature type="binding site" evidence="15">
    <location>
        <position position="138"/>
    </location>
    <ligand>
        <name>Zn(2+)</name>
        <dbReference type="ChEBI" id="CHEBI:29105"/>
        <label>2</label>
    </ligand>
</feature>
<evidence type="ECO:0000256" key="3">
    <source>
        <dbReference type="ARBA" id="ARBA00011738"/>
    </source>
</evidence>
<keyword evidence="9 15" id="KW-0862">Zinc</keyword>
<dbReference type="UniPathway" id="UPA00034">
    <property type="reaction ID" value="UER00021"/>
</dbReference>
<feature type="domain" description="Peptidase M20 dimerisation" evidence="16">
    <location>
        <begin position="179"/>
        <end position="284"/>
    </location>
</feature>
<dbReference type="MEROPS" id="M20.010"/>
<dbReference type="SUPFAM" id="SSF53187">
    <property type="entry name" value="Zn-dependent exopeptidases"/>
    <property type="match status" value="1"/>
</dbReference>
<dbReference type="InterPro" id="IPR001261">
    <property type="entry name" value="ArgE/DapE_CS"/>
</dbReference>
<name>M7P1V2_9GAMM</name>
<keyword evidence="11 15" id="KW-0457">Lysine biosynthesis</keyword>